<dbReference type="Proteomes" id="UP001054252">
    <property type="component" value="Unassembled WGS sequence"/>
</dbReference>
<organism evidence="1 2">
    <name type="scientific">Rubroshorea leprosula</name>
    <dbReference type="NCBI Taxonomy" id="152421"/>
    <lineage>
        <taxon>Eukaryota</taxon>
        <taxon>Viridiplantae</taxon>
        <taxon>Streptophyta</taxon>
        <taxon>Embryophyta</taxon>
        <taxon>Tracheophyta</taxon>
        <taxon>Spermatophyta</taxon>
        <taxon>Magnoliopsida</taxon>
        <taxon>eudicotyledons</taxon>
        <taxon>Gunneridae</taxon>
        <taxon>Pentapetalae</taxon>
        <taxon>rosids</taxon>
        <taxon>malvids</taxon>
        <taxon>Malvales</taxon>
        <taxon>Dipterocarpaceae</taxon>
        <taxon>Rubroshorea</taxon>
    </lineage>
</organism>
<name>A0AAV5KLL4_9ROSI</name>
<evidence type="ECO:0000313" key="2">
    <source>
        <dbReference type="Proteomes" id="UP001054252"/>
    </source>
</evidence>
<protein>
    <recommendedName>
        <fullName evidence="3">FAD-dependent oxidoreductase 2 FAD binding domain-containing protein</fullName>
    </recommendedName>
</protein>
<reference evidence="1 2" key="1">
    <citation type="journal article" date="2021" name="Commun. Biol.">
        <title>The genome of Shorea leprosula (Dipterocarpaceae) highlights the ecological relevance of drought in aseasonal tropical rainforests.</title>
        <authorList>
            <person name="Ng K.K.S."/>
            <person name="Kobayashi M.J."/>
            <person name="Fawcett J.A."/>
            <person name="Hatakeyama M."/>
            <person name="Paape T."/>
            <person name="Ng C.H."/>
            <person name="Ang C.C."/>
            <person name="Tnah L.H."/>
            <person name="Lee C.T."/>
            <person name="Nishiyama T."/>
            <person name="Sese J."/>
            <person name="O'Brien M.J."/>
            <person name="Copetti D."/>
            <person name="Mohd Noor M.I."/>
            <person name="Ong R.C."/>
            <person name="Putra M."/>
            <person name="Sireger I.Z."/>
            <person name="Indrioko S."/>
            <person name="Kosugi Y."/>
            <person name="Izuno A."/>
            <person name="Isagi Y."/>
            <person name="Lee S.L."/>
            <person name="Shimizu K.K."/>
        </authorList>
    </citation>
    <scope>NUCLEOTIDE SEQUENCE [LARGE SCALE GENOMIC DNA]</scope>
    <source>
        <strain evidence="1">214</strain>
    </source>
</reference>
<gene>
    <name evidence="1" type="ORF">SLEP1_g34841</name>
</gene>
<sequence>METLEDIVIVGVGTAGLATALDSTGLEFQVQYWIHQRE</sequence>
<accession>A0AAV5KLL4</accession>
<keyword evidence="2" id="KW-1185">Reference proteome</keyword>
<evidence type="ECO:0008006" key="3">
    <source>
        <dbReference type="Google" id="ProtNLM"/>
    </source>
</evidence>
<proteinExistence type="predicted"/>
<evidence type="ECO:0000313" key="1">
    <source>
        <dbReference type="EMBL" id="GKV25394.1"/>
    </source>
</evidence>
<dbReference type="AlphaFoldDB" id="A0AAV5KLL4"/>
<dbReference type="EMBL" id="BPVZ01000069">
    <property type="protein sequence ID" value="GKV25394.1"/>
    <property type="molecule type" value="Genomic_DNA"/>
</dbReference>
<comment type="caution">
    <text evidence="1">The sequence shown here is derived from an EMBL/GenBank/DDBJ whole genome shotgun (WGS) entry which is preliminary data.</text>
</comment>